<keyword evidence="3" id="KW-0472">Membrane</keyword>
<keyword evidence="5" id="KW-1185">Reference proteome</keyword>
<organism evidence="4 5">
    <name type="scientific">Geomicrobium sediminis</name>
    <dbReference type="NCBI Taxonomy" id="1347788"/>
    <lineage>
        <taxon>Bacteria</taxon>
        <taxon>Bacillati</taxon>
        <taxon>Bacillota</taxon>
        <taxon>Bacilli</taxon>
        <taxon>Bacillales</taxon>
        <taxon>Geomicrobium</taxon>
    </lineage>
</organism>
<dbReference type="Proteomes" id="UP000741863">
    <property type="component" value="Unassembled WGS sequence"/>
</dbReference>
<comment type="subcellular location">
    <subcellularLocation>
        <location evidence="1">Cell surface</location>
    </subcellularLocation>
</comment>
<dbReference type="Pfam" id="PF07963">
    <property type="entry name" value="N_methyl"/>
    <property type="match status" value="1"/>
</dbReference>
<comment type="caution">
    <text evidence="4">The sequence shown here is derived from an EMBL/GenBank/DDBJ whole genome shotgun (WGS) entry which is preliminary data.</text>
</comment>
<evidence type="ECO:0000256" key="2">
    <source>
        <dbReference type="ARBA" id="ARBA00023287"/>
    </source>
</evidence>
<reference evidence="4 5" key="1">
    <citation type="submission" date="2021-01" db="EMBL/GenBank/DDBJ databases">
        <title>Genomic Encyclopedia of Type Strains, Phase IV (KMG-IV): sequencing the most valuable type-strain genomes for metagenomic binning, comparative biology and taxonomic classification.</title>
        <authorList>
            <person name="Goeker M."/>
        </authorList>
    </citation>
    <scope>NUCLEOTIDE SEQUENCE [LARGE SCALE GENOMIC DNA]</scope>
    <source>
        <strain evidence="4 5">DSM 25540</strain>
    </source>
</reference>
<evidence type="ECO:0000256" key="3">
    <source>
        <dbReference type="SAM" id="Phobius"/>
    </source>
</evidence>
<feature type="transmembrane region" description="Helical" evidence="3">
    <location>
        <begin position="12"/>
        <end position="37"/>
    </location>
</feature>
<dbReference type="NCBIfam" id="TIGR02532">
    <property type="entry name" value="IV_pilin_GFxxxE"/>
    <property type="match status" value="1"/>
</dbReference>
<dbReference type="Pfam" id="PF15980">
    <property type="entry name" value="ComGF"/>
    <property type="match status" value="1"/>
</dbReference>
<protein>
    <submittedName>
        <fullName evidence="4">Competence protein ComGF</fullName>
    </submittedName>
</protein>
<dbReference type="InterPro" id="IPR016977">
    <property type="entry name" value="ComGF"/>
</dbReference>
<dbReference type="InterPro" id="IPR012902">
    <property type="entry name" value="N_methyl_site"/>
</dbReference>
<accession>A0ABS2PEI3</accession>
<gene>
    <name evidence="4" type="ORF">JOD17_002788</name>
</gene>
<keyword evidence="3" id="KW-1133">Transmembrane helix</keyword>
<dbReference type="RefSeq" id="WP_204698400.1">
    <property type="nucleotide sequence ID" value="NZ_JAFBEC010000008.1"/>
</dbReference>
<proteinExistence type="predicted"/>
<evidence type="ECO:0000313" key="4">
    <source>
        <dbReference type="EMBL" id="MBM7633692.1"/>
    </source>
</evidence>
<evidence type="ECO:0000256" key="1">
    <source>
        <dbReference type="ARBA" id="ARBA00004241"/>
    </source>
</evidence>
<evidence type="ECO:0000313" key="5">
    <source>
        <dbReference type="Proteomes" id="UP000741863"/>
    </source>
</evidence>
<keyword evidence="2" id="KW-0178">Competence</keyword>
<sequence length="155" mass="17873">MSRTSVNNQGFTLLETVIAMMIFFSVLYVVPLLYGAINPPQAERSEQRQELLVLFQQLQKESLYSVSYDIPNPHRLEMTDVEGTVRTIQMQNNQLIMRVNNQGHTIMLNALERFEVKRGNRGVVITITLQNERHSLALSDVIIEKGEWLSVKREL</sequence>
<keyword evidence="3" id="KW-0812">Transmembrane</keyword>
<dbReference type="EMBL" id="JAFBEC010000008">
    <property type="protein sequence ID" value="MBM7633692.1"/>
    <property type="molecule type" value="Genomic_DNA"/>
</dbReference>
<name>A0ABS2PEI3_9BACL</name>